<dbReference type="WBParaSite" id="RSKR_0000884900.1">
    <property type="protein sequence ID" value="RSKR_0000884900.1"/>
    <property type="gene ID" value="RSKR_0000884900"/>
</dbReference>
<accession>A0AC35U948</accession>
<sequence>MFISPLLALAVNFGTFFQLKHINKKNVNIKRDKEEKKLLVTLTVQAIYPCLCFLPTVVVGTYVAATHQNLFIYWRFLDLIQYSTFGTTVPLSVIFIKEIRYMILCDLHLMTKTPSNNTNVSSRKVRLTKTDP</sequence>
<proteinExistence type="predicted"/>
<dbReference type="Proteomes" id="UP000095286">
    <property type="component" value="Unplaced"/>
</dbReference>
<protein>
    <submittedName>
        <fullName evidence="2">G_PROTEIN_RECEP_F1_2 domain-containing protein</fullName>
    </submittedName>
</protein>
<evidence type="ECO:0000313" key="2">
    <source>
        <dbReference type="WBParaSite" id="RSKR_0000884900.1"/>
    </source>
</evidence>
<name>A0AC35U948_9BILA</name>
<organism evidence="1 2">
    <name type="scientific">Rhabditophanes sp. KR3021</name>
    <dbReference type="NCBI Taxonomy" id="114890"/>
    <lineage>
        <taxon>Eukaryota</taxon>
        <taxon>Metazoa</taxon>
        <taxon>Ecdysozoa</taxon>
        <taxon>Nematoda</taxon>
        <taxon>Chromadorea</taxon>
        <taxon>Rhabditida</taxon>
        <taxon>Tylenchina</taxon>
        <taxon>Panagrolaimomorpha</taxon>
        <taxon>Strongyloidoidea</taxon>
        <taxon>Alloionematidae</taxon>
        <taxon>Rhabditophanes</taxon>
    </lineage>
</organism>
<reference evidence="2" key="1">
    <citation type="submission" date="2016-11" db="UniProtKB">
        <authorList>
            <consortium name="WormBaseParasite"/>
        </authorList>
    </citation>
    <scope>IDENTIFICATION</scope>
    <source>
        <strain evidence="2">KR3021</strain>
    </source>
</reference>
<evidence type="ECO:0000313" key="1">
    <source>
        <dbReference type="Proteomes" id="UP000095286"/>
    </source>
</evidence>